<dbReference type="SMART" id="SM01225">
    <property type="entry name" value="G8"/>
    <property type="match status" value="1"/>
</dbReference>
<dbReference type="GO" id="GO:0005886">
    <property type="term" value="C:plasma membrane"/>
    <property type="evidence" value="ECO:0007669"/>
    <property type="project" value="UniProtKB-SubCell"/>
</dbReference>
<evidence type="ECO:0000259" key="5">
    <source>
        <dbReference type="PROSITE" id="PS51484"/>
    </source>
</evidence>
<dbReference type="AlphaFoldDB" id="A0A6A4X466"/>
<gene>
    <name evidence="6" type="primary">TMEM2_0</name>
    <name evidence="6" type="ORF">FJT64_015418</name>
</gene>
<keyword evidence="7" id="KW-1185">Reference proteome</keyword>
<evidence type="ECO:0000256" key="1">
    <source>
        <dbReference type="ARBA" id="ARBA00004236"/>
    </source>
</evidence>
<dbReference type="Pfam" id="PF10162">
    <property type="entry name" value="G8"/>
    <property type="match status" value="1"/>
</dbReference>
<keyword evidence="2" id="KW-0472">Membrane</keyword>
<dbReference type="InterPro" id="IPR052252">
    <property type="entry name" value="CEMIP/CEMIP2"/>
</dbReference>
<keyword evidence="3" id="KW-0325">Glycoprotein</keyword>
<name>A0A6A4X466_AMPAM</name>
<dbReference type="PANTHER" id="PTHR15535:SF17">
    <property type="entry name" value="TRANSMEMBRANE PROTEIN"/>
    <property type="match status" value="1"/>
</dbReference>
<evidence type="ECO:0000256" key="3">
    <source>
        <dbReference type="ARBA" id="ARBA00023180"/>
    </source>
</evidence>
<feature type="chain" id="PRO_5025493125" evidence="4">
    <location>
        <begin position="19"/>
        <end position="1064"/>
    </location>
</feature>
<evidence type="ECO:0000256" key="4">
    <source>
        <dbReference type="SAM" id="SignalP"/>
    </source>
</evidence>
<feature type="domain" description="G8" evidence="5">
    <location>
        <begin position="28"/>
        <end position="153"/>
    </location>
</feature>
<evidence type="ECO:0000313" key="6">
    <source>
        <dbReference type="EMBL" id="KAF0314127.1"/>
    </source>
</evidence>
<evidence type="ECO:0000313" key="7">
    <source>
        <dbReference type="Proteomes" id="UP000440578"/>
    </source>
</evidence>
<comment type="caution">
    <text evidence="6">The sequence shown here is derived from an EMBL/GenBank/DDBJ whole genome shotgun (WGS) entry which is preliminary data.</text>
</comment>
<accession>A0A6A4X466</accession>
<dbReference type="SUPFAM" id="SSF51126">
    <property type="entry name" value="Pectin lyase-like"/>
    <property type="match status" value="1"/>
</dbReference>
<dbReference type="Pfam" id="PF24606">
    <property type="entry name" value="CEMIP_beta-hel"/>
    <property type="match status" value="1"/>
</dbReference>
<proteinExistence type="predicted"/>
<feature type="signal peptide" evidence="4">
    <location>
        <begin position="1"/>
        <end position="18"/>
    </location>
</feature>
<comment type="subcellular location">
    <subcellularLocation>
        <location evidence="1">Cell membrane</location>
    </subcellularLocation>
</comment>
<dbReference type="EMBL" id="VIIS01000046">
    <property type="protein sequence ID" value="KAF0314127.1"/>
    <property type="molecule type" value="Genomic_DNA"/>
</dbReference>
<dbReference type="InterPro" id="IPR011050">
    <property type="entry name" value="Pectin_lyase_fold/virulence"/>
</dbReference>
<dbReference type="Gene3D" id="2.160.20.10">
    <property type="entry name" value="Single-stranded right-handed beta-helix, Pectin lyase-like"/>
    <property type="match status" value="1"/>
</dbReference>
<organism evidence="6 7">
    <name type="scientific">Amphibalanus amphitrite</name>
    <name type="common">Striped barnacle</name>
    <name type="synonym">Balanus amphitrite</name>
    <dbReference type="NCBI Taxonomy" id="1232801"/>
    <lineage>
        <taxon>Eukaryota</taxon>
        <taxon>Metazoa</taxon>
        <taxon>Ecdysozoa</taxon>
        <taxon>Arthropoda</taxon>
        <taxon>Crustacea</taxon>
        <taxon>Multicrustacea</taxon>
        <taxon>Cirripedia</taxon>
        <taxon>Thoracica</taxon>
        <taxon>Thoracicalcarea</taxon>
        <taxon>Balanomorpha</taxon>
        <taxon>Balanoidea</taxon>
        <taxon>Balanidae</taxon>
        <taxon>Amphibalaninae</taxon>
        <taxon>Amphibalanus</taxon>
    </lineage>
</organism>
<reference evidence="6 7" key="1">
    <citation type="submission" date="2019-07" db="EMBL/GenBank/DDBJ databases">
        <title>Draft genome assembly of a fouling barnacle, Amphibalanus amphitrite (Darwin, 1854): The first reference genome for Thecostraca.</title>
        <authorList>
            <person name="Kim W."/>
        </authorList>
    </citation>
    <scope>NUCLEOTIDE SEQUENCE [LARGE SCALE GENOMIC DNA]</scope>
    <source>
        <strain evidence="6">SNU_AA5</strain>
        <tissue evidence="6">Soma without cirri and trophi</tissue>
    </source>
</reference>
<keyword evidence="4" id="KW-0732">Signal</keyword>
<dbReference type="PANTHER" id="PTHR15535">
    <property type="entry name" value="TRANSMEMBRANE PROTEIN 2-RELATED"/>
    <property type="match status" value="1"/>
</dbReference>
<dbReference type="InterPro" id="IPR012334">
    <property type="entry name" value="Pectin_lyas_fold"/>
</dbReference>
<dbReference type="OrthoDB" id="120976at2759"/>
<evidence type="ECO:0000256" key="2">
    <source>
        <dbReference type="ARBA" id="ARBA00022475"/>
    </source>
</evidence>
<dbReference type="InterPro" id="IPR019316">
    <property type="entry name" value="G8_domain"/>
</dbReference>
<dbReference type="PROSITE" id="PS51484">
    <property type="entry name" value="G8"/>
    <property type="match status" value="1"/>
</dbReference>
<protein>
    <submittedName>
        <fullName evidence="6">Cell surface hyaluronidase</fullName>
    </submittedName>
</protein>
<keyword evidence="2" id="KW-1003">Cell membrane</keyword>
<dbReference type="Proteomes" id="UP000440578">
    <property type="component" value="Unassembled WGS sequence"/>
</dbReference>
<dbReference type="InterPro" id="IPR055401">
    <property type="entry name" value="CEMIP_beta-hel_dom"/>
</dbReference>
<sequence>MALAALLLVSVAAATTQALCPHEATDLLPWSAAASWDDQAVPSGGDITIDRPILLDVSSAPMGTITITAGGRLVFDATSPTTLTLSANMVELTGGEFWIGSEDCPYTGDAEVLLTGTRDESEGAAGVQKAVLVREGVLEVHGQPKLSWTSLTATVPKTSRQDIAGNAIHSALDSDNLRGNGIFMLEFDSSGNSVRNWRRVTNPSKFAGRKGNVGSIITVVVKERANFGTNFPPSEIAAAFEDLCYDGQRTSALSSMANNELTAFAAICHIGFPENSVEAVGTVSNDRSQTGLLVQRIGDVEFAAMSVVSLVGLQTAHHVEMISYPSGSVPSLERTLTLADPVTSWSAGDRIVLASTDYDHSQSEEFEILQCDTCTENQVKVLGPVWYTHWGEVTDGVEMQAEVGMLTRNVRFHGQMEDSCYGGNQCDIFDYDTFGGQIKMLSNFNAARIENAEFYHMGQQSVLGSYPIHFHMCLDTSEKDVYIRGNSIHHTFSRCLTIHGTHNVTVHDNVAYHHMGHCFFLEDGGEQHNEFVGNLGLGTRAGTLLPTDRVNAVSTFWITNPDNTLINNRAAGSEGMGIWILMPFFPTGPSANVDMGLLESQTLRTLVPAFQGNRAHSNRKFGFRLDDILLDDGTVQPASYKPLVDPSDPRSEPAFLHLDDFVGYKNSEAVWIKSFWTLCTNFRLAENTIGLIFASSQPANPGLHYEMLANSRVVGNTDNKGEPEGNFTLSSGEVVEFDRSLPIIDKRDAQLGVAFYRGPVHVINTSFSGFTSNPLRNAGAISKKPSNPYISSPIASVRNVTFDFADPAEGSRFFDGDGTVFGFEERDGNRHNIVLDVDGSLTTMAGTSIVRPIPMLMNARCVLMPTWGPGAALCPDRFSRLQLSANLIPSFMTRNDLMSSEVETPLAEQQTSYSLNTRESYILHFNTTVPQQFRIAPLGLEQGLQQVVGVCVGVDQAFVVRPNTYTAALSKEEVLADDNNTKYFYDVDAGIVTFRFTHPYPRGESTLAHCPGVLDEDLNGVCGPRVRIVLTASNDDGDCRQRAYPAYQTPPVTAEGALTVPVFQ</sequence>